<evidence type="ECO:0000313" key="1">
    <source>
        <dbReference type="EMBL" id="CAH2071367.1"/>
    </source>
</evidence>
<gene>
    <name evidence="1" type="ORF">IPOD504_LOCUS15091</name>
</gene>
<feature type="non-terminal residue" evidence="1">
    <location>
        <position position="75"/>
    </location>
</feature>
<proteinExistence type="predicted"/>
<organism evidence="1 2">
    <name type="scientific">Iphiclides podalirius</name>
    <name type="common">scarce swallowtail</name>
    <dbReference type="NCBI Taxonomy" id="110791"/>
    <lineage>
        <taxon>Eukaryota</taxon>
        <taxon>Metazoa</taxon>
        <taxon>Ecdysozoa</taxon>
        <taxon>Arthropoda</taxon>
        <taxon>Hexapoda</taxon>
        <taxon>Insecta</taxon>
        <taxon>Pterygota</taxon>
        <taxon>Neoptera</taxon>
        <taxon>Endopterygota</taxon>
        <taxon>Lepidoptera</taxon>
        <taxon>Glossata</taxon>
        <taxon>Ditrysia</taxon>
        <taxon>Papilionoidea</taxon>
        <taxon>Papilionidae</taxon>
        <taxon>Papilioninae</taxon>
        <taxon>Iphiclides</taxon>
    </lineage>
</organism>
<accession>A0ABN8J684</accession>
<sequence length="75" mass="8412">MCRSLEEYRGQNCSLRLVHVGKAEVLQSVTSAGTLATEHHSMDRRLHNVVRSDVVVAGQRQAGRLHRDSETSKRT</sequence>
<protein>
    <submittedName>
        <fullName evidence="1">Uncharacterized protein</fullName>
    </submittedName>
</protein>
<reference evidence="1" key="1">
    <citation type="submission" date="2022-03" db="EMBL/GenBank/DDBJ databases">
        <authorList>
            <person name="Martin H S."/>
        </authorList>
    </citation>
    <scope>NUCLEOTIDE SEQUENCE</scope>
</reference>
<evidence type="ECO:0000313" key="2">
    <source>
        <dbReference type="Proteomes" id="UP000837857"/>
    </source>
</evidence>
<dbReference type="Proteomes" id="UP000837857">
    <property type="component" value="Chromosome 6"/>
</dbReference>
<name>A0ABN8J684_9NEOP</name>
<keyword evidence="2" id="KW-1185">Reference proteome</keyword>
<dbReference type="EMBL" id="OW152818">
    <property type="protein sequence ID" value="CAH2071367.1"/>
    <property type="molecule type" value="Genomic_DNA"/>
</dbReference>